<evidence type="ECO:0000313" key="3">
    <source>
        <dbReference type="Proteomes" id="UP000041314"/>
    </source>
</evidence>
<feature type="region of interest" description="Disordered" evidence="1">
    <location>
        <begin position="1"/>
        <end position="51"/>
    </location>
</feature>
<name>A0A655DU62_SALET</name>
<feature type="region of interest" description="Disordered" evidence="1">
    <location>
        <begin position="143"/>
        <end position="179"/>
    </location>
</feature>
<sequence length="179" mass="20239">MHHRTQNPHTNRHDQEAQRQGRLAAPAVNQADSDEGCQHVSQTNNNGAPHLLRGIRVSRQFEDFRRVIHDDVHPGKLLHDLQQNAKKHGAAEVAVLFEQRPTALFNLQTFANFIELTFCFRTGVTQAQQDAFSIMETAFRRKPARAVRQEEDADQQQNGRDDDHAEHPAPCAAVAERGI</sequence>
<reference evidence="2 3" key="1">
    <citation type="submission" date="2015-03" db="EMBL/GenBank/DDBJ databases">
        <authorList>
            <consortium name="Pathogen Informatics"/>
        </authorList>
    </citation>
    <scope>NUCLEOTIDE SEQUENCE [LARGE SCALE GENOMIC DNA]</scope>
    <source>
        <strain evidence="2 3">A1104</strain>
    </source>
</reference>
<evidence type="ECO:0000256" key="1">
    <source>
        <dbReference type="SAM" id="MobiDB-lite"/>
    </source>
</evidence>
<organism evidence="2 3">
    <name type="scientific">Salmonella enterica subsp. enterica serovar Bovismorbificans</name>
    <dbReference type="NCBI Taxonomy" id="58097"/>
    <lineage>
        <taxon>Bacteria</taxon>
        <taxon>Pseudomonadati</taxon>
        <taxon>Pseudomonadota</taxon>
        <taxon>Gammaproteobacteria</taxon>
        <taxon>Enterobacterales</taxon>
        <taxon>Enterobacteriaceae</taxon>
        <taxon>Salmonella</taxon>
    </lineage>
</organism>
<gene>
    <name evidence="2" type="ORF">ERS008198_03713</name>
</gene>
<accession>A0A655DU62</accession>
<dbReference type="EMBL" id="CQPA01000039">
    <property type="protein sequence ID" value="CNU85139.1"/>
    <property type="molecule type" value="Genomic_DNA"/>
</dbReference>
<protein>
    <submittedName>
        <fullName evidence="2">Uncharacterized protein</fullName>
    </submittedName>
</protein>
<dbReference type="AlphaFoldDB" id="A0A655DU62"/>
<evidence type="ECO:0000313" key="2">
    <source>
        <dbReference type="EMBL" id="CNU85139.1"/>
    </source>
</evidence>
<dbReference type="Proteomes" id="UP000041314">
    <property type="component" value="Unassembled WGS sequence"/>
</dbReference>
<proteinExistence type="predicted"/>